<dbReference type="AlphaFoldDB" id="A0A553ZZ62"/>
<proteinExistence type="predicted"/>
<protein>
    <recommendedName>
        <fullName evidence="1">YqgU-like 6-bladed beta-propeller domain-containing protein</fullName>
    </recommendedName>
</protein>
<evidence type="ECO:0000313" key="3">
    <source>
        <dbReference type="Proteomes" id="UP000318521"/>
    </source>
</evidence>
<evidence type="ECO:0000313" key="2">
    <source>
        <dbReference type="EMBL" id="TSB46705.1"/>
    </source>
</evidence>
<accession>A0A553ZZ62</accession>
<dbReference type="Pfam" id="PF21101">
    <property type="entry name" value="YqgU"/>
    <property type="match status" value="1"/>
</dbReference>
<dbReference type="SUPFAM" id="SSF82171">
    <property type="entry name" value="DPP6 N-terminal domain-like"/>
    <property type="match status" value="1"/>
</dbReference>
<dbReference type="RefSeq" id="WP_143848600.1">
    <property type="nucleotide sequence ID" value="NZ_VLXZ01000005.1"/>
</dbReference>
<name>A0A553ZZ62_9BACI</name>
<comment type="caution">
    <text evidence="2">The sequence shown here is derived from an EMBL/GenBank/DDBJ whole genome shotgun (WGS) entry which is preliminary data.</text>
</comment>
<evidence type="ECO:0000259" key="1">
    <source>
        <dbReference type="Pfam" id="PF21101"/>
    </source>
</evidence>
<dbReference type="OrthoDB" id="2168335at2"/>
<gene>
    <name evidence="2" type="ORF">FN960_10140</name>
</gene>
<reference evidence="2 3" key="1">
    <citation type="submission" date="2019-07" db="EMBL/GenBank/DDBJ databases">
        <authorList>
            <person name="Park Y.J."/>
            <person name="Jeong S.E."/>
            <person name="Jung H.S."/>
        </authorList>
    </citation>
    <scope>NUCLEOTIDE SEQUENCE [LARGE SCALE GENOMIC DNA]</scope>
    <source>
        <strain evidence="3">P16(2019)</strain>
    </source>
</reference>
<keyword evidence="3" id="KW-1185">Reference proteome</keyword>
<dbReference type="PROSITE" id="PS51257">
    <property type="entry name" value="PROKAR_LIPOPROTEIN"/>
    <property type="match status" value="1"/>
</dbReference>
<feature type="domain" description="YqgU-like 6-bladed beta-propeller" evidence="1">
    <location>
        <begin position="77"/>
        <end position="341"/>
    </location>
</feature>
<sequence>MRKYSIGFMMLMVLAGCHSNENSDVSDGTKTEQAEEVMVHPITQHNDQLPEVIGWYDKQSLFYLLSEEDSFNVYIHNLYTGEERLFYSAEQSFYRIDASQNADYFALQFFNEENQIEMHMLDANGETAFEPKLIGDEFSVYWSPYQESEFMVVAYLPDWNQEVYHGSITDYEIEPIAVESSYFHWNTPDSIAYLEWGQVPSIEAPLKQFNIRTSTLDDWYGSGLFYANLYRERSLIVNQHDENTDELAYRFIDSEAAISSISVPVLNTFSEQWWITSFAFDGENDLFYYLKPHHSGDYVSYKEGFELLAYDVYHDTHRKLGEMKSQETLTLSADGNWLLTGEQNQQLIHTLDGQVYSVF</sequence>
<organism evidence="2 3">
    <name type="scientific">Alkalicoccobacillus porphyridii</name>
    <dbReference type="NCBI Taxonomy" id="2597270"/>
    <lineage>
        <taxon>Bacteria</taxon>
        <taxon>Bacillati</taxon>
        <taxon>Bacillota</taxon>
        <taxon>Bacilli</taxon>
        <taxon>Bacillales</taxon>
        <taxon>Bacillaceae</taxon>
        <taxon>Alkalicoccobacillus</taxon>
    </lineage>
</organism>
<dbReference type="Proteomes" id="UP000318521">
    <property type="component" value="Unassembled WGS sequence"/>
</dbReference>
<dbReference type="EMBL" id="VLXZ01000005">
    <property type="protein sequence ID" value="TSB46705.1"/>
    <property type="molecule type" value="Genomic_DNA"/>
</dbReference>
<dbReference type="InterPro" id="IPR048421">
    <property type="entry name" value="YqgU_beta-prop"/>
</dbReference>